<evidence type="ECO:0000313" key="10">
    <source>
        <dbReference type="Proteomes" id="UP000288812"/>
    </source>
</evidence>
<evidence type="ECO:0000256" key="2">
    <source>
        <dbReference type="ARBA" id="ARBA00022763"/>
    </source>
</evidence>
<dbReference type="GO" id="GO:0006310">
    <property type="term" value="P:DNA recombination"/>
    <property type="evidence" value="ECO:0007669"/>
    <property type="project" value="UniProtKB-UniRule"/>
</dbReference>
<dbReference type="PROSITE" id="PS01300">
    <property type="entry name" value="RECR"/>
    <property type="match status" value="1"/>
</dbReference>
<keyword evidence="2 7" id="KW-0227">DNA damage</keyword>
<dbReference type="SMART" id="SM00493">
    <property type="entry name" value="TOPRIM"/>
    <property type="match status" value="1"/>
</dbReference>
<evidence type="ECO:0000313" key="9">
    <source>
        <dbReference type="EMBL" id="RVU53846.1"/>
    </source>
</evidence>
<dbReference type="GO" id="GO:0008270">
    <property type="term" value="F:zinc ion binding"/>
    <property type="evidence" value="ECO:0007669"/>
    <property type="project" value="UniProtKB-KW"/>
</dbReference>
<dbReference type="HAMAP" id="MF_00017">
    <property type="entry name" value="RecR"/>
    <property type="match status" value="1"/>
</dbReference>
<keyword evidence="10" id="KW-1185">Reference proteome</keyword>
<accession>A0A437S4G5</accession>
<dbReference type="PROSITE" id="PS50880">
    <property type="entry name" value="TOPRIM"/>
    <property type="match status" value="1"/>
</dbReference>
<dbReference type="NCBIfam" id="TIGR00615">
    <property type="entry name" value="recR"/>
    <property type="match status" value="1"/>
</dbReference>
<dbReference type="InterPro" id="IPR023627">
    <property type="entry name" value="Rcmb_RecR"/>
</dbReference>
<dbReference type="CDD" id="cd01025">
    <property type="entry name" value="TOPRIM_recR"/>
    <property type="match status" value="1"/>
</dbReference>
<dbReference type="GO" id="GO:0003677">
    <property type="term" value="F:DNA binding"/>
    <property type="evidence" value="ECO:0007669"/>
    <property type="project" value="UniProtKB-UniRule"/>
</dbReference>
<dbReference type="RefSeq" id="WP_127725392.1">
    <property type="nucleotide sequence ID" value="NZ_RLIH01000026.1"/>
</dbReference>
<organism evidence="9 10">
    <name type="scientific">Anaerosphaera multitolerans</name>
    <dbReference type="NCBI Taxonomy" id="2487351"/>
    <lineage>
        <taxon>Bacteria</taxon>
        <taxon>Bacillati</taxon>
        <taxon>Bacillota</taxon>
        <taxon>Tissierellia</taxon>
        <taxon>Tissierellales</taxon>
        <taxon>Peptoniphilaceae</taxon>
        <taxon>Anaerosphaera</taxon>
    </lineage>
</organism>
<comment type="function">
    <text evidence="7">May play a role in DNA repair. It seems to be involved in an RecBC-independent recombinational process of DNA repair. It may act with RecF and RecO.</text>
</comment>
<dbReference type="OrthoDB" id="9802672at2"/>
<dbReference type="PANTHER" id="PTHR30446">
    <property type="entry name" value="RECOMBINATION PROTEIN RECR"/>
    <property type="match status" value="1"/>
</dbReference>
<keyword evidence="1 7" id="KW-0479">Metal-binding</keyword>
<dbReference type="Proteomes" id="UP000288812">
    <property type="component" value="Unassembled WGS sequence"/>
</dbReference>
<dbReference type="Pfam" id="PF02132">
    <property type="entry name" value="RecR_ZnF"/>
    <property type="match status" value="1"/>
</dbReference>
<comment type="similarity">
    <text evidence="7">Belongs to the RecR family.</text>
</comment>
<dbReference type="Gene3D" id="3.40.1360.10">
    <property type="match status" value="1"/>
</dbReference>
<dbReference type="InterPro" id="IPR034137">
    <property type="entry name" value="TOPRIM_RecR"/>
</dbReference>
<dbReference type="Gene3D" id="1.10.8.420">
    <property type="entry name" value="RecR Domain 1"/>
    <property type="match status" value="1"/>
</dbReference>
<evidence type="ECO:0000259" key="8">
    <source>
        <dbReference type="PROSITE" id="PS50880"/>
    </source>
</evidence>
<keyword evidence="6 7" id="KW-0234">DNA repair</keyword>
<dbReference type="Gene3D" id="6.10.250.240">
    <property type="match status" value="1"/>
</dbReference>
<gene>
    <name evidence="7 9" type="primary">recR</name>
    <name evidence="9" type="ORF">EF514_10470</name>
</gene>
<dbReference type="Gene3D" id="3.30.60.80">
    <property type="match status" value="1"/>
</dbReference>
<feature type="zinc finger region" description="C4-type" evidence="7">
    <location>
        <begin position="58"/>
        <end position="73"/>
    </location>
</feature>
<dbReference type="GO" id="GO:0006281">
    <property type="term" value="P:DNA repair"/>
    <property type="evidence" value="ECO:0007669"/>
    <property type="project" value="UniProtKB-UniRule"/>
</dbReference>
<dbReference type="InterPro" id="IPR015967">
    <property type="entry name" value="Rcmb_RecR_Znf"/>
</dbReference>
<dbReference type="EMBL" id="RLIH01000026">
    <property type="protein sequence ID" value="RVU53846.1"/>
    <property type="molecule type" value="Genomic_DNA"/>
</dbReference>
<keyword evidence="5 7" id="KW-0233">DNA recombination</keyword>
<dbReference type="PANTHER" id="PTHR30446:SF0">
    <property type="entry name" value="RECOMBINATION PROTEIN RECR"/>
    <property type="match status" value="1"/>
</dbReference>
<evidence type="ECO:0000256" key="4">
    <source>
        <dbReference type="ARBA" id="ARBA00022833"/>
    </source>
</evidence>
<name>A0A437S4G5_9FIRM</name>
<protein>
    <recommendedName>
        <fullName evidence="7">Recombination protein RecR</fullName>
    </recommendedName>
</protein>
<dbReference type="AlphaFoldDB" id="A0A437S4G5"/>
<reference evidence="9 10" key="1">
    <citation type="submission" date="2018-11" db="EMBL/GenBank/DDBJ databases">
        <title>Genome sequencing and assembly of Anaerosphaera sp. nov., GS7-6-2.</title>
        <authorList>
            <person name="Rettenmaier R."/>
            <person name="Liebl W."/>
            <person name="Zverlov V."/>
        </authorList>
    </citation>
    <scope>NUCLEOTIDE SEQUENCE [LARGE SCALE GENOMIC DNA]</scope>
    <source>
        <strain evidence="9 10">GS7-6-2</strain>
    </source>
</reference>
<sequence length="200" mass="22354">MKMTAKPIENLINQLNKLPGIGSKTAQRLAYYIIDMQQDEVEKLSNSILDAKLQVKECSICSNFTDEDPCKICSSSKRDNSTICVVEYPKDVEAMERTRCFNGLYHVLHGVISPQKGIGPANLKIRELLRRLEDDSVEEIIIATNPTVEGDTTALYISKLTIPLGVKTTRIAYGIPVGGDLEYYDEVTISTALNNRRELK</sequence>
<evidence type="ECO:0000256" key="1">
    <source>
        <dbReference type="ARBA" id="ARBA00022723"/>
    </source>
</evidence>
<dbReference type="SUPFAM" id="SSF111304">
    <property type="entry name" value="Recombination protein RecR"/>
    <property type="match status" value="1"/>
</dbReference>
<dbReference type="InterPro" id="IPR000093">
    <property type="entry name" value="DNA_Rcmb_RecR"/>
</dbReference>
<evidence type="ECO:0000256" key="3">
    <source>
        <dbReference type="ARBA" id="ARBA00022771"/>
    </source>
</evidence>
<feature type="domain" description="Toprim" evidence="8">
    <location>
        <begin position="81"/>
        <end position="176"/>
    </location>
</feature>
<comment type="caution">
    <text evidence="9">The sequence shown here is derived from an EMBL/GenBank/DDBJ whole genome shotgun (WGS) entry which is preliminary data.</text>
</comment>
<evidence type="ECO:0000256" key="6">
    <source>
        <dbReference type="ARBA" id="ARBA00023204"/>
    </source>
</evidence>
<keyword evidence="4 7" id="KW-0862">Zinc</keyword>
<dbReference type="Pfam" id="PF21176">
    <property type="entry name" value="RecR_HhH"/>
    <property type="match status" value="1"/>
</dbReference>
<dbReference type="Pfam" id="PF21175">
    <property type="entry name" value="RecR_C"/>
    <property type="match status" value="1"/>
</dbReference>
<evidence type="ECO:0000256" key="5">
    <source>
        <dbReference type="ARBA" id="ARBA00023172"/>
    </source>
</evidence>
<evidence type="ECO:0000256" key="7">
    <source>
        <dbReference type="HAMAP-Rule" id="MF_00017"/>
    </source>
</evidence>
<proteinExistence type="inferred from homology"/>
<keyword evidence="3 7" id="KW-0863">Zinc-finger</keyword>
<dbReference type="Pfam" id="PF13662">
    <property type="entry name" value="Toprim_4"/>
    <property type="match status" value="1"/>
</dbReference>
<dbReference type="InterPro" id="IPR006171">
    <property type="entry name" value="TOPRIM_dom"/>
</dbReference>